<feature type="transmembrane region" description="Helical" evidence="1">
    <location>
        <begin position="259"/>
        <end position="275"/>
    </location>
</feature>
<comment type="caution">
    <text evidence="2">The sequence shown here is derived from an EMBL/GenBank/DDBJ whole genome shotgun (WGS) entry which is preliminary data.</text>
</comment>
<reference evidence="2 3" key="1">
    <citation type="submission" date="2016-10" db="EMBL/GenBank/DDBJ databases">
        <title>Arsenicibacter rosenii gen. nov., sp. nov., an efficient arsenic-methylating bacterium isolated from an arsenic-contaminated paddy soil.</title>
        <authorList>
            <person name="Huang K."/>
        </authorList>
    </citation>
    <scope>NUCLEOTIDE SEQUENCE [LARGE SCALE GENOMIC DNA]</scope>
    <source>
        <strain evidence="2 3">SM-1</strain>
    </source>
</reference>
<evidence type="ECO:0008006" key="4">
    <source>
        <dbReference type="Google" id="ProtNLM"/>
    </source>
</evidence>
<accession>A0A1S2VCY1</accession>
<dbReference type="Proteomes" id="UP000181790">
    <property type="component" value="Unassembled WGS sequence"/>
</dbReference>
<feature type="transmembrane region" description="Helical" evidence="1">
    <location>
        <begin position="12"/>
        <end position="36"/>
    </location>
</feature>
<feature type="transmembrane region" description="Helical" evidence="1">
    <location>
        <begin position="226"/>
        <end position="247"/>
    </location>
</feature>
<feature type="transmembrane region" description="Helical" evidence="1">
    <location>
        <begin position="202"/>
        <end position="220"/>
    </location>
</feature>
<protein>
    <recommendedName>
        <fullName evidence="4">PNPLA domain-containing protein</fullName>
    </recommendedName>
</protein>
<sequence length="712" mass="81394">MRRSIISVQYFIIYAWAVLRHLLTHLILLLLAYALLSGGPQVQDVFRSINASEPNLLTNIPFLTMTCFTVAWGVSLWYCGRLLLSLADVRGPKLLDTFHRFPRHESRRERERLSDFIAQIPPILGLLPPLLVSLAFADTDNRHIFYVAWFYGLTIGLGLWFTYHRQLLRKVLPGIRFDPFLFKPDRRHWRDIWRLSDSYSRVCYALLIINFAIWLLLIFFPDRWPVIWQAGPVGILLIAFTWLTPLVSYLTYLNRPTRPVLLLLTLWIVICSYFNDHTLLRFTEANPIKQSVRQSAMVLPVSHVKGQPLAGITDAHSGAEAGLMRPGIHKHLRQWVSHRAAWPTDTMPVFIIATEGGGIRSLNWTTGVIQQLDSLIPGFYKQIFAFSGVSGGGVGATFLTTFRRDVPRVTPVRYRQFRQATNDDFLSPVMGALLFHETLQKVLPFPVRQFNRSNWLEDAWSASYYQHLQLHSLDKPFLSLWSAADSLDHPSLFLNAVITESGQKGILSNLQLDSQYFRDVVDIYGITRRDIPIKTAASLTARFPWLSSGGLITYPDGRPFGHVVDGGYWDNTGLETALSILTAITPDIQQFNQNPGRPFTIQPVVLYLKNTLIDEECDVSDSYFDWLIPIVASMNANQRKSGTVSNLTENLLHNYQPEVPYHIIQLDRKTGVPLPLGWYLSDDARYDLWRKVNAFAHTHTTFTKTVGHFFNN</sequence>
<organism evidence="2 3">
    <name type="scientific">Arsenicibacter rosenii</name>
    <dbReference type="NCBI Taxonomy" id="1750698"/>
    <lineage>
        <taxon>Bacteria</taxon>
        <taxon>Pseudomonadati</taxon>
        <taxon>Bacteroidota</taxon>
        <taxon>Cytophagia</taxon>
        <taxon>Cytophagales</taxon>
        <taxon>Spirosomataceae</taxon>
        <taxon>Arsenicibacter</taxon>
    </lineage>
</organism>
<proteinExistence type="predicted"/>
<dbReference type="EMBL" id="MORL01000021">
    <property type="protein sequence ID" value="OIN56601.1"/>
    <property type="molecule type" value="Genomic_DNA"/>
</dbReference>
<evidence type="ECO:0000256" key="1">
    <source>
        <dbReference type="SAM" id="Phobius"/>
    </source>
</evidence>
<keyword evidence="3" id="KW-1185">Reference proteome</keyword>
<keyword evidence="1" id="KW-0812">Transmembrane</keyword>
<dbReference type="SUPFAM" id="SSF52151">
    <property type="entry name" value="FabD/lysophospholipase-like"/>
    <property type="match status" value="1"/>
</dbReference>
<dbReference type="Gene3D" id="3.40.1090.10">
    <property type="entry name" value="Cytosolic phospholipase A2 catalytic domain"/>
    <property type="match status" value="1"/>
</dbReference>
<feature type="transmembrane region" description="Helical" evidence="1">
    <location>
        <begin position="56"/>
        <end position="80"/>
    </location>
</feature>
<keyword evidence="1" id="KW-1133">Transmembrane helix</keyword>
<evidence type="ECO:0000313" key="3">
    <source>
        <dbReference type="Proteomes" id="UP000181790"/>
    </source>
</evidence>
<gene>
    <name evidence="2" type="ORF">BLX24_24350</name>
</gene>
<name>A0A1S2VCY1_9BACT</name>
<keyword evidence="1" id="KW-0472">Membrane</keyword>
<feature type="transmembrane region" description="Helical" evidence="1">
    <location>
        <begin position="116"/>
        <end position="137"/>
    </location>
</feature>
<feature type="transmembrane region" description="Helical" evidence="1">
    <location>
        <begin position="143"/>
        <end position="163"/>
    </location>
</feature>
<evidence type="ECO:0000313" key="2">
    <source>
        <dbReference type="EMBL" id="OIN56601.1"/>
    </source>
</evidence>
<dbReference type="AlphaFoldDB" id="A0A1S2VCY1"/>
<dbReference type="InterPro" id="IPR016035">
    <property type="entry name" value="Acyl_Trfase/lysoPLipase"/>
</dbReference>